<name>A0A090QNJ3_9GAMM</name>
<organism evidence="1 2">
    <name type="scientific">Photobacterium aphoticum</name>
    <dbReference type="NCBI Taxonomy" id="754436"/>
    <lineage>
        <taxon>Bacteria</taxon>
        <taxon>Pseudomonadati</taxon>
        <taxon>Pseudomonadota</taxon>
        <taxon>Gammaproteobacteria</taxon>
        <taxon>Vibrionales</taxon>
        <taxon>Vibrionaceae</taxon>
        <taxon>Photobacterium</taxon>
    </lineage>
</organism>
<accession>A0A090QNJ3</accession>
<dbReference type="AlphaFoldDB" id="A0A090QNJ3"/>
<evidence type="ECO:0000313" key="2">
    <source>
        <dbReference type="Proteomes" id="UP000029227"/>
    </source>
</evidence>
<protein>
    <submittedName>
        <fullName evidence="1">Uncharacterized protein</fullName>
    </submittedName>
</protein>
<proteinExistence type="predicted"/>
<evidence type="ECO:0000313" key="1">
    <source>
        <dbReference type="EMBL" id="GAL04740.1"/>
    </source>
</evidence>
<dbReference type="Proteomes" id="UP000029227">
    <property type="component" value="Unassembled WGS sequence"/>
</dbReference>
<gene>
    <name evidence="1" type="ORF">JCM19237_4106</name>
</gene>
<sequence>MCYIPFCSLPEPLSEQLNLMTTATTHRPQQRQCQFLFCLASLLSLHCSSCFTRLSQHMILLQPITHTVRVFNQLRAKSCCANRTPIKG</sequence>
<dbReference type="STRING" id="754436.JCM19237_4106"/>
<dbReference type="EMBL" id="BBMN01000005">
    <property type="protein sequence ID" value="GAL04740.1"/>
    <property type="molecule type" value="Genomic_DNA"/>
</dbReference>
<reference evidence="1 2" key="1">
    <citation type="journal article" date="2014" name="Genome Announc.">
        <title>Draft Genome Sequences of Two Vibrionaceae Species, Vibrio ponticus C121 and Photobacterium aphoticum C119, Isolated as Coral Reef Microbiota.</title>
        <authorList>
            <person name="Al-saari N."/>
            <person name="Meirelles P.M."/>
            <person name="Mino S."/>
            <person name="Suda W."/>
            <person name="Oshima K."/>
            <person name="Hattori M."/>
            <person name="Ohkuma M."/>
            <person name="Thompson F.L."/>
            <person name="Gomez-Gil B."/>
            <person name="Sawabe T."/>
            <person name="Sawabe T."/>
        </authorList>
    </citation>
    <scope>NUCLEOTIDE SEQUENCE [LARGE SCALE GENOMIC DNA]</scope>
    <source>
        <strain evidence="1 2">JCM 19237</strain>
    </source>
</reference>
<comment type="caution">
    <text evidence="1">The sequence shown here is derived from an EMBL/GenBank/DDBJ whole genome shotgun (WGS) entry which is preliminary data.</text>
</comment>